<proteinExistence type="inferred from homology"/>
<dbReference type="InterPro" id="IPR050189">
    <property type="entry name" value="MFS_Efflux_Transporters"/>
</dbReference>
<dbReference type="GO" id="GO:0005886">
    <property type="term" value="C:plasma membrane"/>
    <property type="evidence" value="ECO:0007669"/>
    <property type="project" value="UniProtKB-SubCell"/>
</dbReference>
<evidence type="ECO:0000256" key="1">
    <source>
        <dbReference type="ARBA" id="ARBA00004651"/>
    </source>
</evidence>
<comment type="subcellular location">
    <subcellularLocation>
        <location evidence="1">Cell membrane</location>
        <topology evidence="1">Multi-pass membrane protein</topology>
    </subcellularLocation>
</comment>
<protein>
    <submittedName>
        <fullName evidence="10">MFS transporter</fullName>
    </submittedName>
</protein>
<dbReference type="InterPro" id="IPR020846">
    <property type="entry name" value="MFS_dom"/>
</dbReference>
<dbReference type="Gene3D" id="1.20.1250.20">
    <property type="entry name" value="MFS general substrate transporter like domains"/>
    <property type="match status" value="1"/>
</dbReference>
<feature type="transmembrane region" description="Helical" evidence="8">
    <location>
        <begin position="306"/>
        <end position="331"/>
    </location>
</feature>
<dbReference type="InterPro" id="IPR005829">
    <property type="entry name" value="Sugar_transporter_CS"/>
</dbReference>
<dbReference type="PROSITE" id="PS50850">
    <property type="entry name" value="MFS"/>
    <property type="match status" value="1"/>
</dbReference>
<feature type="transmembrane region" description="Helical" evidence="8">
    <location>
        <begin position="372"/>
        <end position="392"/>
    </location>
</feature>
<feature type="transmembrane region" description="Helical" evidence="8">
    <location>
        <begin position="7"/>
        <end position="29"/>
    </location>
</feature>
<evidence type="ECO:0000256" key="2">
    <source>
        <dbReference type="ARBA" id="ARBA00007520"/>
    </source>
</evidence>
<gene>
    <name evidence="10" type="ORF">DLJ74_18405</name>
</gene>
<feature type="transmembrane region" description="Helical" evidence="8">
    <location>
        <begin position="284"/>
        <end position="300"/>
    </location>
</feature>
<feature type="transmembrane region" description="Helical" evidence="8">
    <location>
        <begin position="41"/>
        <end position="61"/>
    </location>
</feature>
<evidence type="ECO:0000256" key="7">
    <source>
        <dbReference type="ARBA" id="ARBA00023136"/>
    </source>
</evidence>
<evidence type="ECO:0000256" key="3">
    <source>
        <dbReference type="ARBA" id="ARBA00022448"/>
    </source>
</evidence>
<evidence type="ECO:0000313" key="10">
    <source>
        <dbReference type="EMBL" id="PWU66840.1"/>
    </source>
</evidence>
<evidence type="ECO:0000256" key="4">
    <source>
        <dbReference type="ARBA" id="ARBA00022475"/>
    </source>
</evidence>
<dbReference type="Pfam" id="PF07690">
    <property type="entry name" value="MFS_1"/>
    <property type="match status" value="1"/>
</dbReference>
<evidence type="ECO:0000259" key="9">
    <source>
        <dbReference type="PROSITE" id="PS50850"/>
    </source>
</evidence>
<keyword evidence="4" id="KW-1003">Cell membrane</keyword>
<feature type="transmembrane region" description="Helical" evidence="8">
    <location>
        <begin position="154"/>
        <end position="186"/>
    </location>
</feature>
<dbReference type="SUPFAM" id="SSF103473">
    <property type="entry name" value="MFS general substrate transporter"/>
    <property type="match status" value="1"/>
</dbReference>
<name>A0A317KVX8_9BACI</name>
<evidence type="ECO:0000256" key="5">
    <source>
        <dbReference type="ARBA" id="ARBA00022692"/>
    </source>
</evidence>
<comment type="caution">
    <text evidence="10">The sequence shown here is derived from an EMBL/GenBank/DDBJ whole genome shotgun (WGS) entry which is preliminary data.</text>
</comment>
<evidence type="ECO:0000313" key="11">
    <source>
        <dbReference type="Proteomes" id="UP000245624"/>
    </source>
</evidence>
<evidence type="ECO:0000256" key="6">
    <source>
        <dbReference type="ARBA" id="ARBA00022989"/>
    </source>
</evidence>
<organism evidence="10 11">
    <name type="scientific">Gracilibacillus dipsosauri</name>
    <dbReference type="NCBI Taxonomy" id="178340"/>
    <lineage>
        <taxon>Bacteria</taxon>
        <taxon>Bacillati</taxon>
        <taxon>Bacillota</taxon>
        <taxon>Bacilli</taxon>
        <taxon>Bacillales</taxon>
        <taxon>Bacillaceae</taxon>
        <taxon>Gracilibacillus</taxon>
    </lineage>
</organism>
<dbReference type="GO" id="GO:0022857">
    <property type="term" value="F:transmembrane transporter activity"/>
    <property type="evidence" value="ECO:0007669"/>
    <property type="project" value="InterPro"/>
</dbReference>
<feature type="domain" description="Major facilitator superfamily (MFS) profile" evidence="9">
    <location>
        <begin position="7"/>
        <end position="396"/>
    </location>
</feature>
<accession>A0A317KVX8</accession>
<dbReference type="CDD" id="cd17474">
    <property type="entry name" value="MFS_YfmO_like"/>
    <property type="match status" value="1"/>
</dbReference>
<dbReference type="PANTHER" id="PTHR43124">
    <property type="entry name" value="PURINE EFFLUX PUMP PBUE"/>
    <property type="match status" value="1"/>
</dbReference>
<dbReference type="InterPro" id="IPR001958">
    <property type="entry name" value="Tet-R_TetA/multi-R_MdtG-like"/>
</dbReference>
<dbReference type="OrthoDB" id="2986280at2"/>
<evidence type="ECO:0000256" key="8">
    <source>
        <dbReference type="SAM" id="Phobius"/>
    </source>
</evidence>
<sequence>MEGKKKDLFALASIPLMMTLGNSMLIPVLPIIEKEINITSFQSSLIITVYSVVAIILIPLAGYLSDKIGRKKVIIPSLLLTGIGGLIAAFAAWSMDEPYFLILVGRFLQGVGASGAFPVVIPTVGDLFKDEEEVSTGLGLIETSNTFGKVLSPIIGAALAIAIWYLPFIFIPIFSAISIILVLFMVKTPKKEQESNQTFSEFLGSLKKVFHYNGKWLMTTFIIGSINMFVLFGFLFHLSTLLEDRYLIDGVRKGLYLAIPLLFLCLASYGAGKKIGKNKIMMKWLIAIGNIIAACALFFVKSDASIVSVLFLLTIAGVGIGVSLPCLDALITEGVEKDVRGTITSLYSSMRFLGVAAGPPIIAIIMENNLSVLYWFLAALSIVAFLITLFLIKPSQKVQPSL</sequence>
<comment type="similarity">
    <text evidence="2">Belongs to the major facilitator superfamily. TCR/Tet family.</text>
</comment>
<keyword evidence="11" id="KW-1185">Reference proteome</keyword>
<dbReference type="InterPro" id="IPR036259">
    <property type="entry name" value="MFS_trans_sf"/>
</dbReference>
<keyword evidence="5 8" id="KW-0812">Transmembrane</keyword>
<dbReference type="EMBL" id="QGTD01000020">
    <property type="protein sequence ID" value="PWU66840.1"/>
    <property type="molecule type" value="Genomic_DNA"/>
</dbReference>
<keyword evidence="6 8" id="KW-1133">Transmembrane helix</keyword>
<dbReference type="InterPro" id="IPR011701">
    <property type="entry name" value="MFS"/>
</dbReference>
<feature type="transmembrane region" description="Helical" evidence="8">
    <location>
        <begin position="216"/>
        <end position="235"/>
    </location>
</feature>
<dbReference type="AlphaFoldDB" id="A0A317KVX8"/>
<dbReference type="RefSeq" id="WP_109985564.1">
    <property type="nucleotide sequence ID" value="NZ_QGTD01000020.1"/>
</dbReference>
<dbReference type="Proteomes" id="UP000245624">
    <property type="component" value="Unassembled WGS sequence"/>
</dbReference>
<dbReference type="PANTHER" id="PTHR43124:SF3">
    <property type="entry name" value="CHLORAMPHENICOL EFFLUX PUMP RV0191"/>
    <property type="match status" value="1"/>
</dbReference>
<dbReference type="PROSITE" id="PS00217">
    <property type="entry name" value="SUGAR_TRANSPORT_2"/>
    <property type="match status" value="1"/>
</dbReference>
<keyword evidence="7 8" id="KW-0472">Membrane</keyword>
<feature type="transmembrane region" description="Helical" evidence="8">
    <location>
        <begin position="255"/>
        <end position="272"/>
    </location>
</feature>
<feature type="transmembrane region" description="Helical" evidence="8">
    <location>
        <begin position="73"/>
        <end position="93"/>
    </location>
</feature>
<keyword evidence="3" id="KW-0813">Transport</keyword>
<dbReference type="PROSITE" id="PS00216">
    <property type="entry name" value="SUGAR_TRANSPORT_1"/>
    <property type="match status" value="1"/>
</dbReference>
<reference evidence="10 11" key="1">
    <citation type="submission" date="2018-05" db="EMBL/GenBank/DDBJ databases">
        <title>Genomic analysis of Gracilibacillus dipsosauri DD1 reveals novel features of a salt-tolerant amylase.</title>
        <authorList>
            <person name="Deutch C.E."/>
            <person name="Yang S."/>
        </authorList>
    </citation>
    <scope>NUCLEOTIDE SEQUENCE [LARGE SCALE GENOMIC DNA]</scope>
    <source>
        <strain evidence="10 11">DD1</strain>
    </source>
</reference>
<dbReference type="PRINTS" id="PR01035">
    <property type="entry name" value="TCRTETA"/>
</dbReference>
<feature type="transmembrane region" description="Helical" evidence="8">
    <location>
        <begin position="343"/>
        <end position="366"/>
    </location>
</feature>